<gene>
    <name evidence="4" type="primary">Contig9251.g9886</name>
    <name evidence="4" type="ORF">STYLEM_1221</name>
</gene>
<reference evidence="4 5" key="1">
    <citation type="submission" date="2014-06" db="EMBL/GenBank/DDBJ databases">
        <authorList>
            <person name="Swart Estienne"/>
        </authorList>
    </citation>
    <scope>NUCLEOTIDE SEQUENCE [LARGE SCALE GENOMIC DNA]</scope>
    <source>
        <strain evidence="4 5">130c</strain>
    </source>
</reference>
<evidence type="ECO:0000259" key="3">
    <source>
        <dbReference type="PROSITE" id="PS50011"/>
    </source>
</evidence>
<feature type="domain" description="Protein kinase" evidence="3">
    <location>
        <begin position="19"/>
        <end position="295"/>
    </location>
</feature>
<evidence type="ECO:0000256" key="1">
    <source>
        <dbReference type="ARBA" id="ARBA00023860"/>
    </source>
</evidence>
<dbReference type="PANTHER" id="PTHR11909">
    <property type="entry name" value="CASEIN KINASE-RELATED"/>
    <property type="match status" value="1"/>
</dbReference>
<keyword evidence="2" id="KW-0067">ATP-binding</keyword>
<dbReference type="EMBL" id="CCKQ01001155">
    <property type="protein sequence ID" value="CDW72263.1"/>
    <property type="molecule type" value="Genomic_DNA"/>
</dbReference>
<organism evidence="4 5">
    <name type="scientific">Stylonychia lemnae</name>
    <name type="common">Ciliate</name>
    <dbReference type="NCBI Taxonomy" id="5949"/>
    <lineage>
        <taxon>Eukaryota</taxon>
        <taxon>Sar</taxon>
        <taxon>Alveolata</taxon>
        <taxon>Ciliophora</taxon>
        <taxon>Intramacronucleata</taxon>
        <taxon>Spirotrichea</taxon>
        <taxon>Stichotrichia</taxon>
        <taxon>Sporadotrichida</taxon>
        <taxon>Oxytrichidae</taxon>
        <taxon>Stylonychinae</taxon>
        <taxon>Stylonychia</taxon>
    </lineage>
</organism>
<dbReference type="PROSITE" id="PS00107">
    <property type="entry name" value="PROTEIN_KINASE_ATP"/>
    <property type="match status" value="1"/>
</dbReference>
<dbReference type="Proteomes" id="UP000039865">
    <property type="component" value="Unassembled WGS sequence"/>
</dbReference>
<keyword evidence="5" id="KW-1185">Reference proteome</keyword>
<dbReference type="InterPro" id="IPR011009">
    <property type="entry name" value="Kinase-like_dom_sf"/>
</dbReference>
<evidence type="ECO:0000313" key="4">
    <source>
        <dbReference type="EMBL" id="CDW72263.1"/>
    </source>
</evidence>
<dbReference type="Pfam" id="PF00069">
    <property type="entry name" value="Pkinase"/>
    <property type="match status" value="1"/>
</dbReference>
<accession>A0A077ZQR1</accession>
<dbReference type="InterPro" id="IPR017441">
    <property type="entry name" value="Protein_kinase_ATP_BS"/>
</dbReference>
<proteinExistence type="predicted"/>
<evidence type="ECO:0000256" key="2">
    <source>
        <dbReference type="PROSITE-ProRule" id="PRU10141"/>
    </source>
</evidence>
<sequence length="477" mass="56574">MNNLEIQSKVYPKTYNSNFQFVKELGTGSYGTVALYSNGNEQRAIKWFDQRFCQSHVQESVNLRKIYEAQKSSQEFLTNFVTPKYYKHGNVKEDGKQYLYIEMEFIEDSILDYYEQLQRESTDKYLIRFCREMFEAVMKFHKTNYVHVDIKPENFRVQNKKIYLIDFGSSKQFITSEGSHIQYRENLSFRGTPVFASIYAAKGFESSRRDDLISTAYSILWIINQKLPWISQYIIHLDDKTIKEIEIMKSKLSESDFQTSYERLLVRIIKYLESLNFEDNAEKLEDYLQELESLFDPVHQVNFNLDQIVIEKTIKNDFGVHVDIIQQVDQSVQTHDEQEKIPDELEILEKVEIALQDQESQTELIDNKLEIQNLGDNELKITKLKKSVQTQFHQEEEKQPLRIDQSTQDYLMLDKYISNPQDKEFNSTNFDEKDKLQAYIHPILRSFFSVMNDQNQKTDTILKKLDNRDQLISQQSI</sequence>
<feature type="binding site" evidence="2">
    <location>
        <position position="46"/>
    </location>
    <ligand>
        <name>ATP</name>
        <dbReference type="ChEBI" id="CHEBI:30616"/>
    </ligand>
</feature>
<dbReference type="GO" id="GO:0005524">
    <property type="term" value="F:ATP binding"/>
    <property type="evidence" value="ECO:0007669"/>
    <property type="project" value="UniProtKB-UniRule"/>
</dbReference>
<protein>
    <recommendedName>
        <fullName evidence="1">Casein kinase I</fullName>
    </recommendedName>
</protein>
<name>A0A077ZQR1_STYLE</name>
<dbReference type="PROSITE" id="PS50011">
    <property type="entry name" value="PROTEIN_KINASE_DOM"/>
    <property type="match status" value="1"/>
</dbReference>
<evidence type="ECO:0000313" key="5">
    <source>
        <dbReference type="Proteomes" id="UP000039865"/>
    </source>
</evidence>
<keyword evidence="2" id="KW-0547">Nucleotide-binding</keyword>
<dbReference type="Gene3D" id="1.10.510.10">
    <property type="entry name" value="Transferase(Phosphotransferase) domain 1"/>
    <property type="match status" value="1"/>
</dbReference>
<dbReference type="InterPro" id="IPR000719">
    <property type="entry name" value="Prot_kinase_dom"/>
</dbReference>
<dbReference type="InterPro" id="IPR050235">
    <property type="entry name" value="CK1_Ser-Thr_kinase"/>
</dbReference>
<dbReference type="SMART" id="SM00220">
    <property type="entry name" value="S_TKc"/>
    <property type="match status" value="1"/>
</dbReference>
<dbReference type="SUPFAM" id="SSF56112">
    <property type="entry name" value="Protein kinase-like (PK-like)"/>
    <property type="match status" value="1"/>
</dbReference>
<dbReference type="InParanoid" id="A0A077ZQR1"/>
<dbReference type="OrthoDB" id="5979581at2759"/>
<dbReference type="AlphaFoldDB" id="A0A077ZQR1"/>
<dbReference type="GO" id="GO:0004672">
    <property type="term" value="F:protein kinase activity"/>
    <property type="evidence" value="ECO:0007669"/>
    <property type="project" value="InterPro"/>
</dbReference>